<keyword evidence="2" id="KW-1185">Reference proteome</keyword>
<reference evidence="1" key="1">
    <citation type="submission" date="2019-06" db="EMBL/GenBank/DDBJ databases">
        <authorList>
            <person name="Zheng W."/>
        </authorList>
    </citation>
    <scope>NUCLEOTIDE SEQUENCE</scope>
    <source>
        <strain evidence="1">QDHG01</strain>
    </source>
</reference>
<dbReference type="EMBL" id="RRYP01010151">
    <property type="protein sequence ID" value="TNV78576.1"/>
    <property type="molecule type" value="Genomic_DNA"/>
</dbReference>
<name>A0A8J8T1Y5_HALGN</name>
<dbReference type="Proteomes" id="UP000785679">
    <property type="component" value="Unassembled WGS sequence"/>
</dbReference>
<proteinExistence type="predicted"/>
<protein>
    <submittedName>
        <fullName evidence="1">Uncharacterized protein</fullName>
    </submittedName>
</protein>
<organism evidence="1 2">
    <name type="scientific">Halteria grandinella</name>
    <dbReference type="NCBI Taxonomy" id="5974"/>
    <lineage>
        <taxon>Eukaryota</taxon>
        <taxon>Sar</taxon>
        <taxon>Alveolata</taxon>
        <taxon>Ciliophora</taxon>
        <taxon>Intramacronucleata</taxon>
        <taxon>Spirotrichea</taxon>
        <taxon>Stichotrichia</taxon>
        <taxon>Sporadotrichida</taxon>
        <taxon>Halteriidae</taxon>
        <taxon>Halteria</taxon>
    </lineage>
</organism>
<accession>A0A8J8T1Y5</accession>
<evidence type="ECO:0000313" key="2">
    <source>
        <dbReference type="Proteomes" id="UP000785679"/>
    </source>
</evidence>
<dbReference type="AlphaFoldDB" id="A0A8J8T1Y5"/>
<evidence type="ECO:0000313" key="1">
    <source>
        <dbReference type="EMBL" id="TNV78576.1"/>
    </source>
</evidence>
<sequence length="116" mass="12429">MQLLPVVHTVDSAYRCCGCDAPCCPGIGLQVLSPVESLLPGEDAQVVRGQSGVLVEGIDGFGEGRKVGELGGRREMGTRVREEGEDRQATLWGRGNCQKAGQVFKHVHAIIIFVIL</sequence>
<gene>
    <name evidence="1" type="ORF">FGO68_gene14597</name>
</gene>
<comment type="caution">
    <text evidence="1">The sequence shown here is derived from an EMBL/GenBank/DDBJ whole genome shotgun (WGS) entry which is preliminary data.</text>
</comment>